<evidence type="ECO:0000256" key="5">
    <source>
        <dbReference type="ARBA" id="ARBA00022531"/>
    </source>
</evidence>
<evidence type="ECO:0000256" key="8">
    <source>
        <dbReference type="PIRSR" id="PIRSR601344-1"/>
    </source>
</evidence>
<keyword evidence="8" id="KW-0148">Chlorophyll</keyword>
<evidence type="ECO:0000256" key="4">
    <source>
        <dbReference type="ARBA" id="ARBA00022528"/>
    </source>
</evidence>
<feature type="binding site" evidence="8">
    <location>
        <position position="209"/>
    </location>
    <ligand>
        <name>chlorophyll a</name>
        <dbReference type="ChEBI" id="CHEBI:58416"/>
        <label>1</label>
    </ligand>
</feature>
<feature type="chain" id="PRO_5031361964" description="Plastid light harvesting protein" evidence="9">
    <location>
        <begin position="19"/>
        <end position="251"/>
    </location>
</feature>
<sequence>MKLFAVINALLATSTVSAFGSFGKKAKAPAKVAAPAAATGFQKTIVVEDLPGVLPPIGFFDPLGLAAKADDNLIRKYREAELTHGRIAMIATLGFLGGELVTGVTPILDGSIKGAGILQPAQLPAPWIIIFAVTTFAIETARVQRAIYDPTSCTEEQFGKYRPDYIPGDLGFDPLGLKPDDPEQFKRKQTKELQNGRLAMLAASGFLAQELSDKKGIVESLVDRLPAGLVDGLVDSVKELIPEDIVGLLPF</sequence>
<dbReference type="SUPFAM" id="SSF103511">
    <property type="entry name" value="Chlorophyll a-b binding protein"/>
    <property type="match status" value="1"/>
</dbReference>
<reference evidence="10" key="1">
    <citation type="submission" date="2021-01" db="EMBL/GenBank/DDBJ databases">
        <authorList>
            <person name="Corre E."/>
            <person name="Pelletier E."/>
            <person name="Niang G."/>
            <person name="Scheremetjew M."/>
            <person name="Finn R."/>
            <person name="Kale V."/>
            <person name="Holt S."/>
            <person name="Cochrane G."/>
            <person name="Meng A."/>
            <person name="Brown T."/>
            <person name="Cohen L."/>
        </authorList>
    </citation>
    <scope>NUCLEOTIDE SEQUENCE</scope>
    <source>
        <strain evidence="10">CCAP1064/1</strain>
    </source>
</reference>
<keyword evidence="6" id="KW-0934">Plastid</keyword>
<proteinExistence type="inferred from homology"/>
<keyword evidence="7" id="KW-0437">Light-harvesting polypeptide</keyword>
<name>A0A7S0C6D0_9STRA</name>
<dbReference type="AlphaFoldDB" id="A0A7S0C6D0"/>
<feature type="binding site" description="axial binding residue" evidence="8">
    <location>
        <position position="86"/>
    </location>
    <ligand>
        <name>chlorophyll b</name>
        <dbReference type="ChEBI" id="CHEBI:61721"/>
        <label>1</label>
    </ligand>
    <ligandPart>
        <name>Mg</name>
        <dbReference type="ChEBI" id="CHEBI:25107"/>
    </ligandPart>
</feature>
<feature type="binding site" evidence="8">
    <location>
        <position position="195"/>
    </location>
    <ligand>
        <name>chlorophyll a</name>
        <dbReference type="ChEBI" id="CHEBI:58416"/>
        <label>1</label>
    </ligand>
</feature>
<comment type="subcellular location">
    <subcellularLocation>
        <location evidence="2">Plastid</location>
        <location evidence="2">Chloroplast</location>
    </subcellularLocation>
</comment>
<evidence type="ECO:0000256" key="9">
    <source>
        <dbReference type="SAM" id="SignalP"/>
    </source>
</evidence>
<feature type="signal peptide" evidence="9">
    <location>
        <begin position="1"/>
        <end position="18"/>
    </location>
</feature>
<dbReference type="PANTHER" id="PTHR21649">
    <property type="entry name" value="CHLOROPHYLL A/B BINDING PROTEIN"/>
    <property type="match status" value="1"/>
</dbReference>
<dbReference type="Gene3D" id="1.10.3460.10">
    <property type="entry name" value="Chlorophyll a/b binding protein domain"/>
    <property type="match status" value="1"/>
</dbReference>
<feature type="binding site" evidence="8">
    <location>
        <position position="192"/>
    </location>
    <ligand>
        <name>chlorophyll a</name>
        <dbReference type="ChEBI" id="CHEBI:58416"/>
        <label>1</label>
    </ligand>
</feature>
<dbReference type="GO" id="GO:0009765">
    <property type="term" value="P:photosynthesis, light harvesting"/>
    <property type="evidence" value="ECO:0007669"/>
    <property type="project" value="InterPro"/>
</dbReference>
<dbReference type="GO" id="GO:0009507">
    <property type="term" value="C:chloroplast"/>
    <property type="evidence" value="ECO:0007669"/>
    <property type="project" value="UniProtKB-SubCell"/>
</dbReference>
<evidence type="ECO:0000256" key="3">
    <source>
        <dbReference type="ARBA" id="ARBA00005933"/>
    </source>
</evidence>
<keyword evidence="5" id="KW-0602">Photosynthesis</keyword>
<evidence type="ECO:0000256" key="1">
    <source>
        <dbReference type="ARBA" id="ARBA00004022"/>
    </source>
</evidence>
<evidence type="ECO:0000256" key="7">
    <source>
        <dbReference type="ARBA" id="ARBA00023243"/>
    </source>
</evidence>
<dbReference type="GO" id="GO:0016168">
    <property type="term" value="F:chlorophyll binding"/>
    <property type="evidence" value="ECO:0007669"/>
    <property type="project" value="UniProtKB-KW"/>
</dbReference>
<dbReference type="InterPro" id="IPR022796">
    <property type="entry name" value="Chloroa_b-bind"/>
</dbReference>
<feature type="binding site" evidence="8">
    <location>
        <position position="81"/>
    </location>
    <ligand>
        <name>chlorophyll a</name>
        <dbReference type="ChEBI" id="CHEBI:58416"/>
        <label>1</label>
    </ligand>
</feature>
<comment type="similarity">
    <text evidence="3">Belongs to the fucoxanthin chlorophyll protein family.</text>
</comment>
<evidence type="ECO:0000256" key="2">
    <source>
        <dbReference type="ARBA" id="ARBA00004229"/>
    </source>
</evidence>
<dbReference type="Pfam" id="PF00504">
    <property type="entry name" value="Chloroa_b-bind"/>
    <property type="match status" value="1"/>
</dbReference>
<comment type="function">
    <text evidence="1">The light-harvesting complex (LHC) functions as a light receptor, it captures and delivers excitation energy to photosystems with which it is closely associated. Energy is transferred from the carotenoid and chlorophyll C (or B) to chlorophyll A and the photosynthetic reaction centers where it is used to synthesize ATP and reducing power.</text>
</comment>
<evidence type="ECO:0008006" key="11">
    <source>
        <dbReference type="Google" id="ProtNLM"/>
    </source>
</evidence>
<dbReference type="InterPro" id="IPR001344">
    <property type="entry name" value="Chloro_AB-bd_pln"/>
</dbReference>
<evidence type="ECO:0000313" key="10">
    <source>
        <dbReference type="EMBL" id="CAD8414281.1"/>
    </source>
</evidence>
<keyword evidence="4" id="KW-0150">Chloroplast</keyword>
<feature type="binding site" evidence="8">
    <location>
        <position position="197"/>
    </location>
    <ligand>
        <name>chlorophyll a</name>
        <dbReference type="ChEBI" id="CHEBI:58416"/>
        <label>1</label>
    </ligand>
</feature>
<dbReference type="EMBL" id="HBEL01022235">
    <property type="protein sequence ID" value="CAD8414281.1"/>
    <property type="molecule type" value="Transcribed_RNA"/>
</dbReference>
<dbReference type="GO" id="GO:0016020">
    <property type="term" value="C:membrane"/>
    <property type="evidence" value="ECO:0007669"/>
    <property type="project" value="InterPro"/>
</dbReference>
<feature type="binding site" evidence="8">
    <location>
        <position position="84"/>
    </location>
    <ligand>
        <name>chlorophyll a</name>
        <dbReference type="ChEBI" id="CHEBI:58416"/>
        <label>1</label>
    </ligand>
</feature>
<accession>A0A7S0C6D0</accession>
<keyword evidence="8" id="KW-0157">Chromophore</keyword>
<evidence type="ECO:0000256" key="6">
    <source>
        <dbReference type="ARBA" id="ARBA00022640"/>
    </source>
</evidence>
<protein>
    <recommendedName>
        <fullName evidence="11">Plastid light harvesting protein</fullName>
    </recommendedName>
</protein>
<keyword evidence="9" id="KW-0732">Signal</keyword>
<organism evidence="10">
    <name type="scientific">Proboscia inermis</name>
    <dbReference type="NCBI Taxonomy" id="420281"/>
    <lineage>
        <taxon>Eukaryota</taxon>
        <taxon>Sar</taxon>
        <taxon>Stramenopiles</taxon>
        <taxon>Ochrophyta</taxon>
        <taxon>Bacillariophyta</taxon>
        <taxon>Coscinodiscophyceae</taxon>
        <taxon>Rhizosoleniophycidae</taxon>
        <taxon>Rhizosoleniales</taxon>
        <taxon>Rhizosoleniaceae</taxon>
        <taxon>Proboscia</taxon>
    </lineage>
</organism>
<feature type="binding site" evidence="8">
    <location>
        <position position="191"/>
    </location>
    <ligand>
        <name>chlorophyll a</name>
        <dbReference type="ChEBI" id="CHEBI:58416"/>
        <label>1</label>
    </ligand>
</feature>
<gene>
    <name evidence="10" type="ORF">PINE0816_LOCUS10414</name>
</gene>
<dbReference type="GO" id="GO:0030076">
    <property type="term" value="C:light-harvesting complex"/>
    <property type="evidence" value="ECO:0007669"/>
    <property type="project" value="UniProtKB-KW"/>
</dbReference>